<dbReference type="EMBL" id="NMUE01000035">
    <property type="protein sequence ID" value="RFA94547.1"/>
    <property type="molecule type" value="Genomic_DNA"/>
</dbReference>
<dbReference type="SUPFAM" id="SSF64307">
    <property type="entry name" value="SirA-like"/>
    <property type="match status" value="1"/>
</dbReference>
<evidence type="ECO:0000313" key="2">
    <source>
        <dbReference type="EMBL" id="RFA94547.1"/>
    </source>
</evidence>
<dbReference type="RefSeq" id="WP_011008811.1">
    <property type="nucleotide sequence ID" value="NZ_DAIOPL010000049.1"/>
</dbReference>
<gene>
    <name evidence="2" type="ORF">CGL51_09910</name>
    <name evidence="3" type="ORF">CGL52_06500</name>
    <name evidence="1" type="ORF">HA333_11145</name>
</gene>
<organism evidence="2 5">
    <name type="scientific">Pyrobaculum aerophilum</name>
    <dbReference type="NCBI Taxonomy" id="13773"/>
    <lineage>
        <taxon>Archaea</taxon>
        <taxon>Thermoproteota</taxon>
        <taxon>Thermoprotei</taxon>
        <taxon>Thermoproteales</taxon>
        <taxon>Thermoproteaceae</taxon>
        <taxon>Pyrobaculum</taxon>
    </lineage>
</organism>
<evidence type="ECO:0000313" key="1">
    <source>
        <dbReference type="EMBL" id="HII47958.1"/>
    </source>
</evidence>
<dbReference type="GeneID" id="1464684"/>
<dbReference type="InterPro" id="IPR036868">
    <property type="entry name" value="TusA-like_sf"/>
</dbReference>
<dbReference type="EMBL" id="NMUF01000014">
    <property type="protein sequence ID" value="RFA98662.1"/>
    <property type="molecule type" value="Genomic_DNA"/>
</dbReference>
<reference evidence="4 5" key="1">
    <citation type="submission" date="2017-07" db="EMBL/GenBank/DDBJ databases">
        <title>Draft genome sequence of aerobic hyperthermophilic archaea, Pyrobaculum aerophilum YKB31 and YKB32.</title>
        <authorList>
            <person name="Mochizuki T."/>
            <person name="Berliner A.J."/>
            <person name="Yoshida-Takashima Y."/>
            <person name="Takaki Y."/>
            <person name="Nunoura T."/>
            <person name="Takai K."/>
        </authorList>
    </citation>
    <scope>NUCLEOTIDE SEQUENCE [LARGE SCALE GENOMIC DNA]</scope>
    <source>
        <strain evidence="2 5">YKB31</strain>
        <strain evidence="3 4">YKB32</strain>
    </source>
</reference>
<dbReference type="Proteomes" id="UP000256877">
    <property type="component" value="Unassembled WGS sequence"/>
</dbReference>
<sequence>MDIVATYQFSKDDSCHKLGLKHPVYTVLEKLKQLAPGQGIEVITDDFDWALTMEIIAKGANYGVIRESRGGLARVVIYRLQ</sequence>
<dbReference type="Proteomes" id="UP000651120">
    <property type="component" value="Unassembled WGS sequence"/>
</dbReference>
<evidence type="ECO:0000313" key="4">
    <source>
        <dbReference type="Proteomes" id="UP000256877"/>
    </source>
</evidence>
<proteinExistence type="predicted"/>
<protein>
    <submittedName>
        <fullName evidence="2">Uncharacterized protein</fullName>
    </submittedName>
</protein>
<dbReference type="EMBL" id="DUJP01000037">
    <property type="protein sequence ID" value="HII47958.1"/>
    <property type="molecule type" value="Genomic_DNA"/>
</dbReference>
<dbReference type="Proteomes" id="UP000257123">
    <property type="component" value="Unassembled WGS sequence"/>
</dbReference>
<reference evidence="1" key="2">
    <citation type="journal article" date="2020" name="bioRxiv">
        <title>A rank-normalized archaeal taxonomy based on genome phylogeny resolves widespread incomplete and uneven classifications.</title>
        <authorList>
            <person name="Rinke C."/>
            <person name="Chuvochina M."/>
            <person name="Mussig A.J."/>
            <person name="Chaumeil P.-A."/>
            <person name="Waite D.W."/>
            <person name="Whitman W.B."/>
            <person name="Parks D.H."/>
            <person name="Hugenholtz P."/>
        </authorList>
    </citation>
    <scope>NUCLEOTIDE SEQUENCE</scope>
    <source>
        <strain evidence="1">UBA8839</strain>
    </source>
</reference>
<dbReference type="OrthoDB" id="26852at2157"/>
<dbReference type="OMA" id="DDSCHKL"/>
<comment type="caution">
    <text evidence="2">The sequence shown here is derived from an EMBL/GenBank/DDBJ whole genome shotgun (WGS) entry which is preliminary data.</text>
</comment>
<accession>A0A371QW87</accession>
<evidence type="ECO:0000313" key="5">
    <source>
        <dbReference type="Proteomes" id="UP000257123"/>
    </source>
</evidence>
<name>A0A371QW87_9CREN</name>
<dbReference type="AlphaFoldDB" id="A0A371QW87"/>
<evidence type="ECO:0000313" key="3">
    <source>
        <dbReference type="EMBL" id="RFA98662.1"/>
    </source>
</evidence>